<evidence type="ECO:0000313" key="6">
    <source>
        <dbReference type="Proteomes" id="UP001529275"/>
    </source>
</evidence>
<comment type="catalytic activity">
    <reaction evidence="2">
        <text>biotin + L-lysyl-[protein] + ATP = N(6)-biotinyl-L-lysyl-[protein] + AMP + diphosphate + H(+)</text>
        <dbReference type="Rhea" id="RHEA:11756"/>
        <dbReference type="Rhea" id="RHEA-COMP:9752"/>
        <dbReference type="Rhea" id="RHEA-COMP:10505"/>
        <dbReference type="ChEBI" id="CHEBI:15378"/>
        <dbReference type="ChEBI" id="CHEBI:29969"/>
        <dbReference type="ChEBI" id="CHEBI:30616"/>
        <dbReference type="ChEBI" id="CHEBI:33019"/>
        <dbReference type="ChEBI" id="CHEBI:57586"/>
        <dbReference type="ChEBI" id="CHEBI:83144"/>
        <dbReference type="ChEBI" id="CHEBI:456215"/>
        <dbReference type="EC" id="6.3.4.15"/>
    </reaction>
</comment>
<dbReference type="SUPFAM" id="SSF46785">
    <property type="entry name" value="Winged helix' DNA-binding domain"/>
    <property type="match status" value="1"/>
</dbReference>
<sequence length="318" mass="36497">MEKEILKILKQHQNEYISGQDICESLNVSRMTISTCIKKLKEKGYHILSSTKKGYCLTDDNDVILIDHIKARLPDFFKNIEYFDDIDSTNDYLKRSPHQQGDIVIAQSQTKGKGRNGKSFHSPQQKGIYLSFVLKPDLTIYDSLKITACLAVSLVKTIEKNYPVYPQIKWVNDIMIQDVKVAGILCEASLEMNTARIENMIVGIGINVHSYTMPDELQNIAGCIEDFCTTKVSREQLIIDFFHIFYQDYQNLQTSSFLDFYRQHSYILHQNITVYENNQTYTAYVLDIHDDASLKIQTEKGISQLCSGEVSIRKKTSS</sequence>
<dbReference type="InterPro" id="IPR008988">
    <property type="entry name" value="Transcriptional_repressor_C"/>
</dbReference>
<dbReference type="InterPro" id="IPR030855">
    <property type="entry name" value="Bifunct_BirA"/>
</dbReference>
<protein>
    <recommendedName>
        <fullName evidence="2">Bifunctional ligase/repressor BirA</fullName>
    </recommendedName>
    <alternativeName>
        <fullName evidence="2">Biotin--[acetyl-CoA-carboxylase] ligase</fullName>
        <ecNumber evidence="2">6.3.4.15</ecNumber>
    </alternativeName>
    <alternativeName>
        <fullName evidence="2">Biotin--protein ligase</fullName>
    </alternativeName>
    <alternativeName>
        <fullName evidence="2">Biotin-[acetyl-CoA carboxylase] synthetase</fullName>
    </alternativeName>
</protein>
<dbReference type="Pfam" id="PF03099">
    <property type="entry name" value="BPL_LplA_LipB"/>
    <property type="match status" value="1"/>
</dbReference>
<feature type="DNA-binding region" description="H-T-H motif" evidence="2">
    <location>
        <begin position="19"/>
        <end position="38"/>
    </location>
</feature>
<reference evidence="5 6" key="2">
    <citation type="submission" date="2023-06" db="EMBL/GenBank/DDBJ databases">
        <authorList>
            <person name="Zeman M."/>
            <person name="Kubasova T."/>
            <person name="Jahodarova E."/>
            <person name="Nykrynova M."/>
            <person name="Rychlik I."/>
        </authorList>
    </citation>
    <scope>NUCLEOTIDE SEQUENCE [LARGE SCALE GENOMIC DNA]</scope>
    <source>
        <strain evidence="5 6">ET341</strain>
    </source>
</reference>
<keyword evidence="2" id="KW-0238">DNA-binding</keyword>
<dbReference type="Proteomes" id="UP001529275">
    <property type="component" value="Unassembled WGS sequence"/>
</dbReference>
<name>A0ABT7UJ85_9FIRM</name>
<feature type="binding site" evidence="2">
    <location>
        <begin position="88"/>
        <end position="90"/>
    </location>
    <ligand>
        <name>biotin</name>
        <dbReference type="ChEBI" id="CHEBI:57586"/>
    </ligand>
</feature>
<keyword evidence="2" id="KW-0067">ATP-binding</keyword>
<evidence type="ECO:0000256" key="2">
    <source>
        <dbReference type="HAMAP-Rule" id="MF_00978"/>
    </source>
</evidence>
<dbReference type="InterPro" id="IPR004408">
    <property type="entry name" value="Biotin_CoA_COase_ligase"/>
</dbReference>
<dbReference type="PANTHER" id="PTHR12835:SF5">
    <property type="entry name" value="BIOTIN--PROTEIN LIGASE"/>
    <property type="match status" value="1"/>
</dbReference>
<dbReference type="Pfam" id="PF08279">
    <property type="entry name" value="HTH_11"/>
    <property type="match status" value="1"/>
</dbReference>
<dbReference type="Gene3D" id="3.30.930.10">
    <property type="entry name" value="Bira Bifunctional Protein, Domain 2"/>
    <property type="match status" value="1"/>
</dbReference>
<accession>A0ABT7UJ85</accession>
<organism evidence="5 6">
    <name type="scientific">Massilimicrobiota timonensis</name>
    <dbReference type="NCBI Taxonomy" id="1776392"/>
    <lineage>
        <taxon>Bacteria</taxon>
        <taxon>Bacillati</taxon>
        <taxon>Bacillota</taxon>
        <taxon>Erysipelotrichia</taxon>
        <taxon>Erysipelotrichales</taxon>
        <taxon>Erysipelotrichaceae</taxon>
        <taxon>Massilimicrobiota</taxon>
    </lineage>
</organism>
<dbReference type="EC" id="6.3.4.15" evidence="2"/>
<keyword evidence="2" id="KW-0678">Repressor</keyword>
<dbReference type="CDD" id="cd16442">
    <property type="entry name" value="BPL"/>
    <property type="match status" value="1"/>
</dbReference>
<dbReference type="Gene3D" id="1.10.10.10">
    <property type="entry name" value="Winged helix-like DNA-binding domain superfamily/Winged helix DNA-binding domain"/>
    <property type="match status" value="1"/>
</dbReference>
<dbReference type="EMBL" id="JAUDCK010000026">
    <property type="protein sequence ID" value="MDM8196196.1"/>
    <property type="molecule type" value="Genomic_DNA"/>
</dbReference>
<dbReference type="HAMAP" id="MF_00978">
    <property type="entry name" value="Bifunct_BirA"/>
    <property type="match status" value="1"/>
</dbReference>
<dbReference type="NCBIfam" id="TIGR00121">
    <property type="entry name" value="birA_ligase"/>
    <property type="match status" value="1"/>
</dbReference>
<keyword evidence="2" id="KW-0805">Transcription regulation</keyword>
<evidence type="ECO:0000259" key="4">
    <source>
        <dbReference type="Pfam" id="PF08279"/>
    </source>
</evidence>
<comment type="caution">
    <text evidence="2">Lacks conserved residue(s) required for the propagation of feature annotation.</text>
</comment>
<dbReference type="InterPro" id="IPR036390">
    <property type="entry name" value="WH_DNA-bd_sf"/>
</dbReference>
<keyword evidence="1 2" id="KW-0436">Ligase</keyword>
<comment type="caution">
    <text evidence="5">The sequence shown here is derived from an EMBL/GenBank/DDBJ whole genome shotgun (WGS) entry which is preliminary data.</text>
</comment>
<gene>
    <name evidence="2" type="primary">birA</name>
    <name evidence="5" type="ORF">QUV98_07695</name>
</gene>
<keyword evidence="2" id="KW-0547">Nucleotide-binding</keyword>
<dbReference type="GO" id="GO:0004077">
    <property type="term" value="F:biotin--[biotin carboxyl-carrier protein] ligase activity"/>
    <property type="evidence" value="ECO:0007669"/>
    <property type="project" value="UniProtKB-EC"/>
</dbReference>
<evidence type="ECO:0000259" key="3">
    <source>
        <dbReference type="Pfam" id="PF03099"/>
    </source>
</evidence>
<keyword evidence="6" id="KW-1185">Reference proteome</keyword>
<comment type="similarity">
    <text evidence="2">Belongs to the biotin--protein ligase family.</text>
</comment>
<dbReference type="RefSeq" id="WP_289527859.1">
    <property type="nucleotide sequence ID" value="NZ_JAUDCK010000026.1"/>
</dbReference>
<feature type="domain" description="Helix-turn-helix type 11" evidence="4">
    <location>
        <begin position="3"/>
        <end position="55"/>
    </location>
</feature>
<dbReference type="SUPFAM" id="SSF55681">
    <property type="entry name" value="Class II aaRS and biotin synthetases"/>
    <property type="match status" value="1"/>
</dbReference>
<dbReference type="PANTHER" id="PTHR12835">
    <property type="entry name" value="BIOTIN PROTEIN LIGASE"/>
    <property type="match status" value="1"/>
</dbReference>
<reference evidence="6" key="1">
    <citation type="submission" date="2023-06" db="EMBL/GenBank/DDBJ databases">
        <title>Identification and characterization of horizontal gene transfer across gut microbiota members of farm animals based on homology search.</title>
        <authorList>
            <person name="Zeman M."/>
            <person name="Kubasova T."/>
            <person name="Jahodarova E."/>
            <person name="Nykrynova M."/>
            <person name="Rychlik I."/>
        </authorList>
    </citation>
    <scope>NUCLEOTIDE SEQUENCE [LARGE SCALE GENOMIC DNA]</scope>
    <source>
        <strain evidence="6">ET341</strain>
    </source>
</reference>
<keyword evidence="2" id="KW-0804">Transcription</keyword>
<dbReference type="InterPro" id="IPR013196">
    <property type="entry name" value="HTH_11"/>
</dbReference>
<dbReference type="InterPro" id="IPR036388">
    <property type="entry name" value="WH-like_DNA-bd_sf"/>
</dbReference>
<comment type="function">
    <text evidence="2">Acts both as a biotin--[acetyl-CoA-carboxylase] ligase and a repressor.</text>
</comment>
<proteinExistence type="inferred from homology"/>
<dbReference type="Gene3D" id="2.30.30.100">
    <property type="match status" value="1"/>
</dbReference>
<dbReference type="InterPro" id="IPR004143">
    <property type="entry name" value="BPL_LPL_catalytic"/>
</dbReference>
<keyword evidence="2" id="KW-0092">Biotin</keyword>
<feature type="domain" description="BPL/LPL catalytic" evidence="3">
    <location>
        <begin position="85"/>
        <end position="207"/>
    </location>
</feature>
<dbReference type="SUPFAM" id="SSF50037">
    <property type="entry name" value="C-terminal domain of transcriptional repressors"/>
    <property type="match status" value="1"/>
</dbReference>
<evidence type="ECO:0000256" key="1">
    <source>
        <dbReference type="ARBA" id="ARBA00022598"/>
    </source>
</evidence>
<feature type="binding site" evidence="2">
    <location>
        <position position="180"/>
    </location>
    <ligand>
        <name>biotin</name>
        <dbReference type="ChEBI" id="CHEBI:57586"/>
    </ligand>
</feature>
<feature type="binding site" evidence="2">
    <location>
        <position position="109"/>
    </location>
    <ligand>
        <name>biotin</name>
        <dbReference type="ChEBI" id="CHEBI:57586"/>
    </ligand>
</feature>
<dbReference type="InterPro" id="IPR045864">
    <property type="entry name" value="aa-tRNA-synth_II/BPL/LPL"/>
</dbReference>
<evidence type="ECO:0000313" key="5">
    <source>
        <dbReference type="EMBL" id="MDM8196196.1"/>
    </source>
</evidence>